<accession>A0A4Q9LQ24</accession>
<dbReference type="OrthoDB" id="2193759at2759"/>
<dbReference type="InterPro" id="IPR031505">
    <property type="entry name" value="DUF5098"/>
</dbReference>
<dbReference type="Pfam" id="PF17023">
    <property type="entry name" value="DUF5098"/>
    <property type="match status" value="2"/>
</dbReference>
<dbReference type="EMBL" id="PITK01001862">
    <property type="protein sequence ID" value="TBU10307.1"/>
    <property type="molecule type" value="Genomic_DNA"/>
</dbReference>
<organism evidence="1 2">
    <name type="scientific">Hamiltosporidium tvaerminnensis</name>
    <dbReference type="NCBI Taxonomy" id="1176355"/>
    <lineage>
        <taxon>Eukaryota</taxon>
        <taxon>Fungi</taxon>
        <taxon>Fungi incertae sedis</taxon>
        <taxon>Microsporidia</taxon>
        <taxon>Dubosqiidae</taxon>
        <taxon>Hamiltosporidium</taxon>
    </lineage>
</organism>
<dbReference type="AlphaFoldDB" id="A0A4Q9LQ24"/>
<gene>
    <name evidence="1" type="ORF">CWI38_1862p0020</name>
</gene>
<reference evidence="1 2" key="1">
    <citation type="submission" date="2017-12" db="EMBL/GenBank/DDBJ databases">
        <authorList>
            <person name="Pombert J.-F."/>
            <person name="Haag K.L."/>
            <person name="Ebert D."/>
        </authorList>
    </citation>
    <scope>NUCLEOTIDE SEQUENCE [LARGE SCALE GENOMIC DNA]</scope>
    <source>
        <strain evidence="1">IL-G-3</strain>
    </source>
</reference>
<protein>
    <submittedName>
        <fullName evidence="1">DUF5098 domain-containing protein</fullName>
    </submittedName>
</protein>
<evidence type="ECO:0000313" key="1">
    <source>
        <dbReference type="EMBL" id="TBU10307.1"/>
    </source>
</evidence>
<proteinExistence type="predicted"/>
<dbReference type="Proteomes" id="UP000292282">
    <property type="component" value="Unassembled WGS sequence"/>
</dbReference>
<sequence length="494" mass="58345">MDQSSVLNGKINILYEKLNWLKHFFEHTSVYVQRSADLLFRATQIPRDSSWHDSYILDLVESTDQKRKLCDELYKILDITIIKDINKIIEDVKELQTSMYKDSECINKVISVHLDYVNDKKKNHLNAWLDMKCDPWTTERELKSAISKFITEKEKVQMEVKSKVCKYAGVFEKINEEYNDLFLNFFKIFMNHHVSVGEVFERFVCVKRKNFSETFYDFEESDTSKNSSESEELIHKECSRMFVVQKEALEGDCNFGAKNNLLFPYQENDRLTENIRLAFDAVIEEVSSEVYKTKQERISKDIKIRKYGIFRYKKGYGNEWKVANVILTENDFLHAADFETILDLNQTLKDKYANFIKILLNVDSRDFLGSNEQNETVCEKICQDILKSDCFEKASLKGFPLNIKMMNFRINKQKYEIYLEFKKLSSFADLFISRNIKLRPFILKDAYDLYFGLSNSLVKTVKNEEIKEERNNGNELADVALKLEEYTEENPWID</sequence>
<dbReference type="VEuPathDB" id="MicrosporidiaDB:CWI38_1862p0020"/>
<comment type="caution">
    <text evidence="1">The sequence shown here is derived from an EMBL/GenBank/DDBJ whole genome shotgun (WGS) entry which is preliminary data.</text>
</comment>
<name>A0A4Q9LQ24_9MICR</name>
<evidence type="ECO:0000313" key="2">
    <source>
        <dbReference type="Proteomes" id="UP000292282"/>
    </source>
</evidence>
<keyword evidence="2" id="KW-1185">Reference proteome</keyword>